<name>A0ABU0UAV6_9SPHI</name>
<dbReference type="PROSITE" id="PS51257">
    <property type="entry name" value="PROKAR_LIPOPROTEIN"/>
    <property type="match status" value="1"/>
</dbReference>
<dbReference type="Proteomes" id="UP001244640">
    <property type="component" value="Unassembled WGS sequence"/>
</dbReference>
<sequence length="143" mass="16845">MNMMHKYMIVAFLYLTMVACKKKDCFTPPELVVFEFVNLEGKNLITTGQLHKDNFEFRQELGNRENKLVEYEIRNDDRVILPKVGWTEGFIQYKFLSTIKSFPFTINTTRNQNCGGTTIEQLKLDDVSYQQKDGYIQVILERE</sequence>
<accession>A0ABU0UAV6</accession>
<protein>
    <recommendedName>
        <fullName evidence="3">Lipoprotein</fullName>
    </recommendedName>
</protein>
<reference evidence="1 2" key="1">
    <citation type="submission" date="2023-07" db="EMBL/GenBank/DDBJ databases">
        <title>Functional and genomic diversity of the sorghum phyllosphere microbiome.</title>
        <authorList>
            <person name="Shade A."/>
        </authorList>
    </citation>
    <scope>NUCLEOTIDE SEQUENCE [LARGE SCALE GENOMIC DNA]</scope>
    <source>
        <strain evidence="1 2">SORGH_AS_0892</strain>
    </source>
</reference>
<evidence type="ECO:0008006" key="3">
    <source>
        <dbReference type="Google" id="ProtNLM"/>
    </source>
</evidence>
<dbReference type="EMBL" id="JAUTBA010000001">
    <property type="protein sequence ID" value="MDQ1151954.1"/>
    <property type="molecule type" value="Genomic_DNA"/>
</dbReference>
<proteinExistence type="predicted"/>
<evidence type="ECO:0000313" key="1">
    <source>
        <dbReference type="EMBL" id="MDQ1151954.1"/>
    </source>
</evidence>
<keyword evidence="2" id="KW-1185">Reference proteome</keyword>
<evidence type="ECO:0000313" key="2">
    <source>
        <dbReference type="Proteomes" id="UP001244640"/>
    </source>
</evidence>
<organism evidence="1 2">
    <name type="scientific">Sphingobacterium zeae</name>
    <dbReference type="NCBI Taxonomy" id="1776859"/>
    <lineage>
        <taxon>Bacteria</taxon>
        <taxon>Pseudomonadati</taxon>
        <taxon>Bacteroidota</taxon>
        <taxon>Sphingobacteriia</taxon>
        <taxon>Sphingobacteriales</taxon>
        <taxon>Sphingobacteriaceae</taxon>
        <taxon>Sphingobacterium</taxon>
    </lineage>
</organism>
<gene>
    <name evidence="1" type="ORF">QE382_003938</name>
</gene>
<comment type="caution">
    <text evidence="1">The sequence shown here is derived from an EMBL/GenBank/DDBJ whole genome shotgun (WGS) entry which is preliminary data.</text>
</comment>